<sequence>SFKTLESLIDISISLISEYAPGDVIKILEIIENWHFKVPYLKYELIPHVSIINFLSSCGQVDFSSKYINKATELLELLYHTYFNSNNWVLKHKAFLSITQFGVTTIHSEILKTIVTEPYQQQFINIVSGVPIFEKNKNIKITYKQENKNEQVLSLKKYQDCLKKELEKINLNLQINQQDKIQLDNNDNKNDIDIIDIPKTKDLNNQSSEIQECIDSLKECIKNLEQINTSNDSSVSELKSNKEIYSLKLYVDNINDSIKKQLIKN</sequence>
<comment type="caution">
    <text evidence="1">The sequence shown here is derived from an EMBL/GenBank/DDBJ whole genome shotgun (WGS) entry which is preliminary data.</text>
</comment>
<name>A0A1Y1VHX0_9FUNG</name>
<dbReference type="Proteomes" id="UP000193719">
    <property type="component" value="Unassembled WGS sequence"/>
</dbReference>
<dbReference type="AlphaFoldDB" id="A0A1Y1VHX0"/>
<reference evidence="1 2" key="2">
    <citation type="submission" date="2016-08" db="EMBL/GenBank/DDBJ databases">
        <title>Pervasive Adenine N6-methylation of Active Genes in Fungi.</title>
        <authorList>
            <consortium name="DOE Joint Genome Institute"/>
            <person name="Mondo S.J."/>
            <person name="Dannebaum R.O."/>
            <person name="Kuo R.C."/>
            <person name="Labutti K."/>
            <person name="Haridas S."/>
            <person name="Kuo A."/>
            <person name="Salamov A."/>
            <person name="Ahrendt S.R."/>
            <person name="Lipzen A."/>
            <person name="Sullivan W."/>
            <person name="Andreopoulos W.B."/>
            <person name="Clum A."/>
            <person name="Lindquist E."/>
            <person name="Daum C."/>
            <person name="Ramamoorthy G.K."/>
            <person name="Gryganskyi A."/>
            <person name="Culley D."/>
            <person name="Magnuson J.K."/>
            <person name="James T.Y."/>
            <person name="O'Malley M.A."/>
            <person name="Stajich J.E."/>
            <person name="Spatafora J.W."/>
            <person name="Visel A."/>
            <person name="Grigoriev I.V."/>
        </authorList>
    </citation>
    <scope>NUCLEOTIDE SEQUENCE [LARGE SCALE GENOMIC DNA]</scope>
    <source>
        <strain evidence="2">finn</strain>
    </source>
</reference>
<gene>
    <name evidence="1" type="ORF">BCR36DRAFT_280670</name>
</gene>
<dbReference type="OrthoDB" id="10376133at2759"/>
<dbReference type="InterPro" id="IPR027902">
    <property type="entry name" value="DUF4487"/>
</dbReference>
<keyword evidence="2" id="KW-1185">Reference proteome</keyword>
<proteinExistence type="predicted"/>
<reference evidence="1 2" key="1">
    <citation type="submission" date="2016-08" db="EMBL/GenBank/DDBJ databases">
        <title>Genomes of anaerobic fungi encode conserved fungal cellulosomes for biomass hydrolysis.</title>
        <authorList>
            <consortium name="DOE Joint Genome Institute"/>
            <person name="Haitjema C.H."/>
            <person name="Gilmore S.P."/>
            <person name="Henske J.K."/>
            <person name="Solomon K.V."/>
            <person name="De Groot R."/>
            <person name="Kuo A."/>
            <person name="Mondo S.J."/>
            <person name="Salamov A.A."/>
            <person name="Labutti K."/>
            <person name="Zhao Z."/>
            <person name="Chiniquy J."/>
            <person name="Barry K."/>
            <person name="Brewer H.M."/>
            <person name="Purvine S.O."/>
            <person name="Wright A.T."/>
            <person name="Boxma B."/>
            <person name="Van Alen T."/>
            <person name="Hackstein J.H."/>
            <person name="Baker S.E."/>
            <person name="Grigoriev I.V."/>
            <person name="O'Malley M.A."/>
        </authorList>
    </citation>
    <scope>NUCLEOTIDE SEQUENCE [LARGE SCALE GENOMIC DNA]</scope>
    <source>
        <strain evidence="2">finn</strain>
    </source>
</reference>
<feature type="non-terminal residue" evidence="1">
    <location>
        <position position="1"/>
    </location>
</feature>
<dbReference type="EMBL" id="MCFH01000008">
    <property type="protein sequence ID" value="ORX55974.1"/>
    <property type="molecule type" value="Genomic_DNA"/>
</dbReference>
<evidence type="ECO:0000313" key="2">
    <source>
        <dbReference type="Proteomes" id="UP000193719"/>
    </source>
</evidence>
<protein>
    <submittedName>
        <fullName evidence="1">Uncharacterized protein</fullName>
    </submittedName>
</protein>
<evidence type="ECO:0000313" key="1">
    <source>
        <dbReference type="EMBL" id="ORX55974.1"/>
    </source>
</evidence>
<accession>A0A1Y1VHX0</accession>
<dbReference type="Pfam" id="PF14868">
    <property type="entry name" value="DUF4487"/>
    <property type="match status" value="1"/>
</dbReference>
<organism evidence="1 2">
    <name type="scientific">Piromyces finnis</name>
    <dbReference type="NCBI Taxonomy" id="1754191"/>
    <lineage>
        <taxon>Eukaryota</taxon>
        <taxon>Fungi</taxon>
        <taxon>Fungi incertae sedis</taxon>
        <taxon>Chytridiomycota</taxon>
        <taxon>Chytridiomycota incertae sedis</taxon>
        <taxon>Neocallimastigomycetes</taxon>
        <taxon>Neocallimastigales</taxon>
        <taxon>Neocallimastigaceae</taxon>
        <taxon>Piromyces</taxon>
    </lineage>
</organism>